<keyword evidence="3" id="KW-1185">Reference proteome</keyword>
<evidence type="ECO:0000313" key="3">
    <source>
        <dbReference type="Proteomes" id="UP000054538"/>
    </source>
</evidence>
<reference evidence="3" key="2">
    <citation type="submission" date="2015-01" db="EMBL/GenBank/DDBJ databases">
        <title>Evolutionary Origins and Diversification of the Mycorrhizal Mutualists.</title>
        <authorList>
            <consortium name="DOE Joint Genome Institute"/>
            <consortium name="Mycorrhizal Genomics Consortium"/>
            <person name="Kohler A."/>
            <person name="Kuo A."/>
            <person name="Nagy L.G."/>
            <person name="Floudas D."/>
            <person name="Copeland A."/>
            <person name="Barry K.W."/>
            <person name="Cichocki N."/>
            <person name="Veneault-Fourrey C."/>
            <person name="LaButti K."/>
            <person name="Lindquist E.A."/>
            <person name="Lipzen A."/>
            <person name="Lundell T."/>
            <person name="Morin E."/>
            <person name="Murat C."/>
            <person name="Riley R."/>
            <person name="Ohm R."/>
            <person name="Sun H."/>
            <person name="Tunlid A."/>
            <person name="Henrissat B."/>
            <person name="Grigoriev I.V."/>
            <person name="Hibbett D.S."/>
            <person name="Martin F."/>
        </authorList>
    </citation>
    <scope>NUCLEOTIDE SEQUENCE [LARGE SCALE GENOMIC DNA]</scope>
    <source>
        <strain evidence="3">Ve08.2h10</strain>
    </source>
</reference>
<dbReference type="EMBL" id="KN826089">
    <property type="protein sequence ID" value="KIK80149.1"/>
    <property type="molecule type" value="Genomic_DNA"/>
</dbReference>
<name>A0A0D0DG36_9AGAM</name>
<organism evidence="2 3">
    <name type="scientific">Paxillus rubicundulus Ve08.2h10</name>
    <dbReference type="NCBI Taxonomy" id="930991"/>
    <lineage>
        <taxon>Eukaryota</taxon>
        <taxon>Fungi</taxon>
        <taxon>Dikarya</taxon>
        <taxon>Basidiomycota</taxon>
        <taxon>Agaricomycotina</taxon>
        <taxon>Agaricomycetes</taxon>
        <taxon>Agaricomycetidae</taxon>
        <taxon>Boletales</taxon>
        <taxon>Paxilineae</taxon>
        <taxon>Paxillaceae</taxon>
        <taxon>Paxillus</taxon>
    </lineage>
</organism>
<accession>A0A0D0DG36</accession>
<evidence type="ECO:0000256" key="1">
    <source>
        <dbReference type="SAM" id="MobiDB-lite"/>
    </source>
</evidence>
<reference evidence="2 3" key="1">
    <citation type="submission" date="2014-04" db="EMBL/GenBank/DDBJ databases">
        <authorList>
            <consortium name="DOE Joint Genome Institute"/>
            <person name="Kuo A."/>
            <person name="Kohler A."/>
            <person name="Jargeat P."/>
            <person name="Nagy L.G."/>
            <person name="Floudas D."/>
            <person name="Copeland A."/>
            <person name="Barry K.W."/>
            <person name="Cichocki N."/>
            <person name="Veneault-Fourrey C."/>
            <person name="LaButti K."/>
            <person name="Lindquist E.A."/>
            <person name="Lipzen A."/>
            <person name="Lundell T."/>
            <person name="Morin E."/>
            <person name="Murat C."/>
            <person name="Sun H."/>
            <person name="Tunlid A."/>
            <person name="Henrissat B."/>
            <person name="Grigoriev I.V."/>
            <person name="Hibbett D.S."/>
            <person name="Martin F."/>
            <person name="Nordberg H.P."/>
            <person name="Cantor M.N."/>
            <person name="Hua S.X."/>
        </authorList>
    </citation>
    <scope>NUCLEOTIDE SEQUENCE [LARGE SCALE GENOMIC DNA]</scope>
    <source>
        <strain evidence="2 3">Ve08.2h10</strain>
    </source>
</reference>
<protein>
    <submittedName>
        <fullName evidence="2">Uncharacterized protein</fullName>
    </submittedName>
</protein>
<dbReference type="HOGENOM" id="CLU_2622713_0_0_1"/>
<gene>
    <name evidence="2" type="ORF">PAXRUDRAFT_833696</name>
</gene>
<sequence length="78" mass="8809">MRFISVLSPIEELIWMTKVAPQEEPRGRAKGRELWWSSTSETKTRGEAGHMESERVLQPTNLSNSPSLLLISKSGRKA</sequence>
<evidence type="ECO:0000313" key="2">
    <source>
        <dbReference type="EMBL" id="KIK80149.1"/>
    </source>
</evidence>
<feature type="region of interest" description="Disordered" evidence="1">
    <location>
        <begin position="23"/>
        <end position="59"/>
    </location>
</feature>
<proteinExistence type="predicted"/>
<feature type="compositionally biased region" description="Basic and acidic residues" evidence="1">
    <location>
        <begin position="42"/>
        <end position="55"/>
    </location>
</feature>
<dbReference type="AlphaFoldDB" id="A0A0D0DG36"/>
<dbReference type="InParanoid" id="A0A0D0DG36"/>
<feature type="compositionally biased region" description="Basic and acidic residues" evidence="1">
    <location>
        <begin position="23"/>
        <end position="33"/>
    </location>
</feature>
<dbReference type="Proteomes" id="UP000054538">
    <property type="component" value="Unassembled WGS sequence"/>
</dbReference>